<dbReference type="SUPFAM" id="SSF52402">
    <property type="entry name" value="Adenine nucleotide alpha hydrolases-like"/>
    <property type="match status" value="1"/>
</dbReference>
<name>A0ABX2ASC7_9BACT</name>
<dbReference type="RefSeq" id="WP_172277146.1">
    <property type="nucleotide sequence ID" value="NZ_CASGMU010000007.1"/>
</dbReference>
<feature type="domain" description="tRNA(Ile)-lysidine/2-thiocytidine synthase N-terminal" evidence="2">
    <location>
        <begin position="34"/>
        <end position="194"/>
    </location>
</feature>
<evidence type="ECO:0000256" key="1">
    <source>
        <dbReference type="ARBA" id="ARBA00022679"/>
    </source>
</evidence>
<accession>A0ABX2ASC7</accession>
<dbReference type="InterPro" id="IPR014729">
    <property type="entry name" value="Rossmann-like_a/b/a_fold"/>
</dbReference>
<dbReference type="InterPro" id="IPR011063">
    <property type="entry name" value="TilS/TtcA_N"/>
</dbReference>
<dbReference type="PANTHER" id="PTHR43686">
    <property type="entry name" value="SULFURTRANSFERASE-RELATED"/>
    <property type="match status" value="1"/>
</dbReference>
<dbReference type="Gene3D" id="3.40.50.620">
    <property type="entry name" value="HUPs"/>
    <property type="match status" value="1"/>
</dbReference>
<evidence type="ECO:0000313" key="3">
    <source>
        <dbReference type="EMBL" id="NPD93115.1"/>
    </source>
</evidence>
<evidence type="ECO:0000313" key="4">
    <source>
        <dbReference type="Proteomes" id="UP000714420"/>
    </source>
</evidence>
<dbReference type="PIRSF" id="PIRSF004976">
    <property type="entry name" value="ATPase_YdaO"/>
    <property type="match status" value="1"/>
</dbReference>
<sequence length="244" mass="28349">MPYPTFEQKLEKKIISRFQKAIYQYNLIQDGDNILIALSGGKDSLCMLEMLGRRMKIHNPYFKAEAVHIRMDNVNYQSDTSYLKSFADGYGIPLHVIATHFDFSENSGKPICFLCSWYRRKQIFNLAQKLGCNKIALGHHMDDIIHTAMMNQFFQGQFSTMPVKLQMKKIPLAIIRPLCLVSETDISQYAEMKGYEKQKKLCPFEKESHRTNMRDIFNTIEKINPEARYSMWNALEAAGKLIEL</sequence>
<reference evidence="3 4" key="1">
    <citation type="submission" date="2020-05" db="EMBL/GenBank/DDBJ databases">
        <title>Distinct polysaccharide utilization as determinants for interspecies competition between intestinal Prevotella spp.</title>
        <authorList>
            <person name="Galvez E.J.C."/>
            <person name="Iljazovic A."/>
            <person name="Strowig T."/>
        </authorList>
    </citation>
    <scope>NUCLEOTIDE SEQUENCE [LARGE SCALE GENOMIC DNA]</scope>
    <source>
        <strain evidence="3 4">PMUR</strain>
    </source>
</reference>
<proteinExistence type="predicted"/>
<gene>
    <name evidence="3" type="ORF">HPS56_12375</name>
</gene>
<organism evidence="3 4">
    <name type="scientific">Xylanibacter muris</name>
    <dbReference type="NCBI Taxonomy" id="2736290"/>
    <lineage>
        <taxon>Bacteria</taxon>
        <taxon>Pseudomonadati</taxon>
        <taxon>Bacteroidota</taxon>
        <taxon>Bacteroidia</taxon>
        <taxon>Bacteroidales</taxon>
        <taxon>Prevotellaceae</taxon>
        <taxon>Xylanibacter</taxon>
    </lineage>
</organism>
<keyword evidence="4" id="KW-1185">Reference proteome</keyword>
<dbReference type="Pfam" id="PF01171">
    <property type="entry name" value="ATP_bind_3"/>
    <property type="match status" value="1"/>
</dbReference>
<evidence type="ECO:0000259" key="2">
    <source>
        <dbReference type="Pfam" id="PF01171"/>
    </source>
</evidence>
<dbReference type="PANTHER" id="PTHR43686:SF1">
    <property type="entry name" value="AMINOTRAN_5 DOMAIN-CONTAINING PROTEIN"/>
    <property type="match status" value="1"/>
</dbReference>
<keyword evidence="1" id="KW-0808">Transferase</keyword>
<dbReference type="InterPro" id="IPR035107">
    <property type="entry name" value="tRNA_thiolation_TtcA_Ctu1"/>
</dbReference>
<dbReference type="Proteomes" id="UP000714420">
    <property type="component" value="Unassembled WGS sequence"/>
</dbReference>
<dbReference type="CDD" id="cd24138">
    <property type="entry name" value="TtcA-like"/>
    <property type="match status" value="1"/>
</dbReference>
<dbReference type="EMBL" id="JABKKF010000016">
    <property type="protein sequence ID" value="NPD93115.1"/>
    <property type="molecule type" value="Genomic_DNA"/>
</dbReference>
<protein>
    <submittedName>
        <fullName evidence="3">tRNA 2-thiocytidine biosynthesis protein TtcA</fullName>
    </submittedName>
</protein>
<comment type="caution">
    <text evidence="3">The sequence shown here is derived from an EMBL/GenBank/DDBJ whole genome shotgun (WGS) entry which is preliminary data.</text>
</comment>